<dbReference type="InterPro" id="IPR027417">
    <property type="entry name" value="P-loop_NTPase"/>
</dbReference>
<proteinExistence type="predicted"/>
<dbReference type="GO" id="GO:0005524">
    <property type="term" value="F:ATP binding"/>
    <property type="evidence" value="ECO:0007669"/>
    <property type="project" value="UniProtKB-KW"/>
</dbReference>
<dbReference type="InterPro" id="IPR003439">
    <property type="entry name" value="ABC_transporter-like_ATP-bd"/>
</dbReference>
<dbReference type="InterPro" id="IPR017871">
    <property type="entry name" value="ABC_transporter-like_CS"/>
</dbReference>
<dbReference type="Proteomes" id="UP000253782">
    <property type="component" value="Unassembled WGS sequence"/>
</dbReference>
<dbReference type="AlphaFoldDB" id="A0A369UP57"/>
<sequence length="272" mass="29398">MNVALDWRVQNQPTGLLIADDVHLSRGGRRVLQEVSLTARPGRLLVLVGPNGAGKSSLLGVLAGLLAPSLGRASLDDLPLSQWSLPALARRRAMLSQHVQLGFAFRVDEVVMLGRSPHATGGASAKDGSVVDAALRAAQAWHLRERNYLELSGGERQRVQLARVLAQVWERSDGPAWLLLDEPEAGLDIAHQHFVLQQARKMAQQGYGVIAVLHDLNLAARYADEVALLAQGRLLRHGSPSHALDPQVLSAVYGLPLRRVPLDDGGWMLGPV</sequence>
<dbReference type="PANTHER" id="PTHR42794:SF1">
    <property type="entry name" value="HEMIN IMPORT ATP-BINDING PROTEIN HMUV"/>
    <property type="match status" value="1"/>
</dbReference>
<dbReference type="PANTHER" id="PTHR42794">
    <property type="entry name" value="HEMIN IMPORT ATP-BINDING PROTEIN HMUV"/>
    <property type="match status" value="1"/>
</dbReference>
<evidence type="ECO:0000256" key="1">
    <source>
        <dbReference type="ARBA" id="ARBA00022448"/>
    </source>
</evidence>
<evidence type="ECO:0000313" key="7">
    <source>
        <dbReference type="EMBL" id="RDD82321.1"/>
    </source>
</evidence>
<gene>
    <name evidence="7" type="ORF">DVJ77_07875</name>
</gene>
<evidence type="ECO:0000313" key="8">
    <source>
        <dbReference type="Proteomes" id="UP000253782"/>
    </source>
</evidence>
<dbReference type="OrthoDB" id="5292475at2"/>
<evidence type="ECO:0000256" key="3">
    <source>
        <dbReference type="ARBA" id="ARBA00022840"/>
    </source>
</evidence>
<dbReference type="Pfam" id="PF00005">
    <property type="entry name" value="ABC_tran"/>
    <property type="match status" value="1"/>
</dbReference>
<dbReference type="InterPro" id="IPR003593">
    <property type="entry name" value="AAA+_ATPase"/>
</dbReference>
<dbReference type="GO" id="GO:0016887">
    <property type="term" value="F:ATP hydrolysis activity"/>
    <property type="evidence" value="ECO:0007669"/>
    <property type="project" value="InterPro"/>
</dbReference>
<dbReference type="CDD" id="cd03214">
    <property type="entry name" value="ABC_Iron-Siderophores_B12_Hemin"/>
    <property type="match status" value="1"/>
</dbReference>
<dbReference type="PROSITE" id="PS00211">
    <property type="entry name" value="ABC_TRANSPORTER_1"/>
    <property type="match status" value="1"/>
</dbReference>
<keyword evidence="8" id="KW-1185">Reference proteome</keyword>
<organism evidence="7 8">
    <name type="scientific">Dyella tabacisoli</name>
    <dbReference type="NCBI Taxonomy" id="2282381"/>
    <lineage>
        <taxon>Bacteria</taxon>
        <taxon>Pseudomonadati</taxon>
        <taxon>Pseudomonadota</taxon>
        <taxon>Gammaproteobacteria</taxon>
        <taxon>Lysobacterales</taxon>
        <taxon>Rhodanobacteraceae</taxon>
        <taxon>Dyella</taxon>
    </lineage>
</organism>
<dbReference type="EMBL" id="QQAH01000006">
    <property type="protein sequence ID" value="RDD82321.1"/>
    <property type="molecule type" value="Genomic_DNA"/>
</dbReference>
<accession>A0A369UP57</accession>
<dbReference type="NCBIfam" id="NF010068">
    <property type="entry name" value="PRK13548.1"/>
    <property type="match status" value="1"/>
</dbReference>
<evidence type="ECO:0000256" key="5">
    <source>
        <dbReference type="ARBA" id="ARBA00037066"/>
    </source>
</evidence>
<dbReference type="Gene3D" id="3.40.50.300">
    <property type="entry name" value="P-loop containing nucleotide triphosphate hydrolases"/>
    <property type="match status" value="1"/>
</dbReference>
<keyword evidence="3 7" id="KW-0067">ATP-binding</keyword>
<evidence type="ECO:0000256" key="4">
    <source>
        <dbReference type="ARBA" id="ARBA00022967"/>
    </source>
</evidence>
<keyword evidence="4" id="KW-1278">Translocase</keyword>
<dbReference type="PROSITE" id="PS50893">
    <property type="entry name" value="ABC_TRANSPORTER_2"/>
    <property type="match status" value="1"/>
</dbReference>
<evidence type="ECO:0000259" key="6">
    <source>
        <dbReference type="PROSITE" id="PS50893"/>
    </source>
</evidence>
<keyword evidence="1" id="KW-0813">Transport</keyword>
<name>A0A369UP57_9GAMM</name>
<reference evidence="7 8" key="1">
    <citation type="submission" date="2018-07" db="EMBL/GenBank/DDBJ databases">
        <title>Dyella tabacisoli L4-6T, whole genome shotgun sequence.</title>
        <authorList>
            <person name="Zhou X.-K."/>
            <person name="Li W.-J."/>
            <person name="Duan Y.-Q."/>
        </authorList>
    </citation>
    <scope>NUCLEOTIDE SEQUENCE [LARGE SCALE GENOMIC DNA]</scope>
    <source>
        <strain evidence="7 8">L4-6</strain>
    </source>
</reference>
<dbReference type="SUPFAM" id="SSF52540">
    <property type="entry name" value="P-loop containing nucleoside triphosphate hydrolases"/>
    <property type="match status" value="1"/>
</dbReference>
<keyword evidence="2" id="KW-0547">Nucleotide-binding</keyword>
<feature type="domain" description="ABC transporter" evidence="6">
    <location>
        <begin position="17"/>
        <end position="256"/>
    </location>
</feature>
<dbReference type="SMART" id="SM00382">
    <property type="entry name" value="AAA"/>
    <property type="match status" value="1"/>
</dbReference>
<protein>
    <submittedName>
        <fullName evidence="7">Heme ABC transporter ATP-binding protein</fullName>
    </submittedName>
</protein>
<comment type="caution">
    <text evidence="7">The sequence shown here is derived from an EMBL/GenBank/DDBJ whole genome shotgun (WGS) entry which is preliminary data.</text>
</comment>
<dbReference type="RefSeq" id="WP_114844941.1">
    <property type="nucleotide sequence ID" value="NZ_JBHSPE010000008.1"/>
</dbReference>
<comment type="function">
    <text evidence="5">Part of the ABC transporter complex HmuTUV involved in hemin import. Responsible for energy coupling to the transport system.</text>
</comment>
<evidence type="ECO:0000256" key="2">
    <source>
        <dbReference type="ARBA" id="ARBA00022741"/>
    </source>
</evidence>